<feature type="transmembrane region" description="Helical" evidence="6">
    <location>
        <begin position="124"/>
        <end position="144"/>
    </location>
</feature>
<feature type="transmembrane region" description="Helical" evidence="6">
    <location>
        <begin position="465"/>
        <end position="484"/>
    </location>
</feature>
<dbReference type="InterPro" id="IPR020846">
    <property type="entry name" value="MFS_dom"/>
</dbReference>
<keyword evidence="4 6" id="KW-0472">Membrane</keyword>
<evidence type="ECO:0000256" key="3">
    <source>
        <dbReference type="ARBA" id="ARBA00022989"/>
    </source>
</evidence>
<evidence type="ECO:0000256" key="5">
    <source>
        <dbReference type="ARBA" id="ARBA00038347"/>
    </source>
</evidence>
<feature type="transmembrane region" description="Helical" evidence="6">
    <location>
        <begin position="59"/>
        <end position="79"/>
    </location>
</feature>
<evidence type="ECO:0000313" key="8">
    <source>
        <dbReference type="EMBL" id="KAH6657987.1"/>
    </source>
</evidence>
<keyword evidence="3 6" id="KW-1133">Transmembrane helix</keyword>
<dbReference type="CDD" id="cd17323">
    <property type="entry name" value="MFS_Tpo1_MDR_like"/>
    <property type="match status" value="1"/>
</dbReference>
<feature type="transmembrane region" description="Helical" evidence="6">
    <location>
        <begin position="327"/>
        <end position="345"/>
    </location>
</feature>
<keyword evidence="9" id="KW-1185">Reference proteome</keyword>
<evidence type="ECO:0000313" key="9">
    <source>
        <dbReference type="Proteomes" id="UP000758603"/>
    </source>
</evidence>
<feature type="transmembrane region" description="Helical" evidence="6">
    <location>
        <begin position="91"/>
        <end position="112"/>
    </location>
</feature>
<evidence type="ECO:0000259" key="7">
    <source>
        <dbReference type="PROSITE" id="PS50850"/>
    </source>
</evidence>
<comment type="subcellular location">
    <subcellularLocation>
        <location evidence="1">Membrane</location>
        <topology evidence="1">Multi-pass membrane protein</topology>
    </subcellularLocation>
</comment>
<evidence type="ECO:0000256" key="1">
    <source>
        <dbReference type="ARBA" id="ARBA00004141"/>
    </source>
</evidence>
<dbReference type="PROSITE" id="PS50850">
    <property type="entry name" value="MFS"/>
    <property type="match status" value="1"/>
</dbReference>
<dbReference type="GO" id="GO:0022857">
    <property type="term" value="F:transmembrane transporter activity"/>
    <property type="evidence" value="ECO:0007669"/>
    <property type="project" value="InterPro"/>
</dbReference>
<dbReference type="InterPro" id="IPR036259">
    <property type="entry name" value="MFS_trans_sf"/>
</dbReference>
<dbReference type="OrthoDB" id="3936150at2759"/>
<dbReference type="PANTHER" id="PTHR23502:SF36">
    <property type="entry name" value="MEMBRANE TRANSPORTER"/>
    <property type="match status" value="1"/>
</dbReference>
<dbReference type="Pfam" id="PF07690">
    <property type="entry name" value="MFS_1"/>
    <property type="match status" value="1"/>
</dbReference>
<feature type="domain" description="Major facilitator superfamily (MFS) profile" evidence="7">
    <location>
        <begin position="58"/>
        <end position="489"/>
    </location>
</feature>
<dbReference type="InterPro" id="IPR011701">
    <property type="entry name" value="MFS"/>
</dbReference>
<comment type="caution">
    <text evidence="8">The sequence shown here is derived from an EMBL/GenBank/DDBJ whole genome shotgun (WGS) entry which is preliminary data.</text>
</comment>
<feature type="transmembrane region" description="Helical" evidence="6">
    <location>
        <begin position="288"/>
        <end position="307"/>
    </location>
</feature>
<keyword evidence="2 6" id="KW-0812">Transmembrane</keyword>
<dbReference type="RefSeq" id="XP_045962221.1">
    <property type="nucleotide sequence ID" value="XM_046104681.1"/>
</dbReference>
<dbReference type="FunFam" id="1.20.1250.20:FF:000596">
    <property type="entry name" value="Vitamin b6 transporter bsu1"/>
    <property type="match status" value="1"/>
</dbReference>
<accession>A0A9P8UT36</accession>
<feature type="transmembrane region" description="Helical" evidence="6">
    <location>
        <begin position="366"/>
        <end position="386"/>
    </location>
</feature>
<name>A0A9P8UT36_9PEZI</name>
<feature type="transmembrane region" description="Helical" evidence="6">
    <location>
        <begin position="431"/>
        <end position="453"/>
    </location>
</feature>
<sequence length="496" mass="54255">MDTSSTDKAGDIADKEKGNFTAGNNYSNDDVALTALRRITTDEPGHPTHWPTWKKWSITVVYCLLQTFVTLTSTTYVSAEFLIEEKFNVSNAQIVALGQSMFILGTAVGPAFLGPLSDIGGRKWVYVVAILFYALVNIGCAMPLNLPMLIIFQFLSGTTGSVALCNVAGTIADMFGSEDGAGQPMALFVASANIGPSIGSPVGEWIADNVNMGLPWIFWINVIIAGVFAIGMCFMPETLPSVVIRKEVKKRNIAEPEEIAILEEKVNVWKEIRFVTLMALRIMVTEPVVLFLGIYNGFAYGLLFLYLDGVFDVFVLNNGLSYIGADLTYLNFVVGVVVMFCFVPLQTWLFRRDRMKNGGVGRPEARFLLSLVTVWLFPVSLLWFGFTSDGNTSYWSPVVAGGVLGFCDPLLWLSMLNYITDSYTTVAGSAIAAFLIPSFIIAAGLAHAGIAMFDNMSTKWAMNTLGFVSFGLVALIYVIYFFGATMRARSKIARSP</sequence>
<dbReference type="AlphaFoldDB" id="A0A9P8UT36"/>
<dbReference type="Gene3D" id="1.20.1250.20">
    <property type="entry name" value="MFS general substrate transporter like domains"/>
    <property type="match status" value="1"/>
</dbReference>
<evidence type="ECO:0000256" key="4">
    <source>
        <dbReference type="ARBA" id="ARBA00023136"/>
    </source>
</evidence>
<dbReference type="Proteomes" id="UP000758603">
    <property type="component" value="Unassembled WGS sequence"/>
</dbReference>
<dbReference type="GeneID" id="70133572"/>
<dbReference type="PANTHER" id="PTHR23502">
    <property type="entry name" value="MAJOR FACILITATOR SUPERFAMILY"/>
    <property type="match status" value="1"/>
</dbReference>
<feature type="transmembrane region" description="Helical" evidence="6">
    <location>
        <begin position="214"/>
        <end position="235"/>
    </location>
</feature>
<proteinExistence type="inferred from homology"/>
<feature type="transmembrane region" description="Helical" evidence="6">
    <location>
        <begin position="398"/>
        <end position="419"/>
    </location>
</feature>
<feature type="transmembrane region" description="Helical" evidence="6">
    <location>
        <begin position="184"/>
        <end position="202"/>
    </location>
</feature>
<comment type="similarity">
    <text evidence="5">Belongs to the major facilitator superfamily. CAR1 family.</text>
</comment>
<dbReference type="SUPFAM" id="SSF103473">
    <property type="entry name" value="MFS general substrate transporter"/>
    <property type="match status" value="1"/>
</dbReference>
<dbReference type="EMBL" id="JAGPXC010000002">
    <property type="protein sequence ID" value="KAH6657987.1"/>
    <property type="molecule type" value="Genomic_DNA"/>
</dbReference>
<evidence type="ECO:0000256" key="6">
    <source>
        <dbReference type="SAM" id="Phobius"/>
    </source>
</evidence>
<dbReference type="GO" id="GO:0005886">
    <property type="term" value="C:plasma membrane"/>
    <property type="evidence" value="ECO:0007669"/>
    <property type="project" value="TreeGrafter"/>
</dbReference>
<feature type="transmembrane region" description="Helical" evidence="6">
    <location>
        <begin position="150"/>
        <end position="172"/>
    </location>
</feature>
<reference evidence="8" key="1">
    <citation type="journal article" date="2021" name="Nat. Commun.">
        <title>Genetic determinants of endophytism in the Arabidopsis root mycobiome.</title>
        <authorList>
            <person name="Mesny F."/>
            <person name="Miyauchi S."/>
            <person name="Thiergart T."/>
            <person name="Pickel B."/>
            <person name="Atanasova L."/>
            <person name="Karlsson M."/>
            <person name="Huettel B."/>
            <person name="Barry K.W."/>
            <person name="Haridas S."/>
            <person name="Chen C."/>
            <person name="Bauer D."/>
            <person name="Andreopoulos W."/>
            <person name="Pangilinan J."/>
            <person name="LaButti K."/>
            <person name="Riley R."/>
            <person name="Lipzen A."/>
            <person name="Clum A."/>
            <person name="Drula E."/>
            <person name="Henrissat B."/>
            <person name="Kohler A."/>
            <person name="Grigoriev I.V."/>
            <person name="Martin F.M."/>
            <person name="Hacquard S."/>
        </authorList>
    </citation>
    <scope>NUCLEOTIDE SEQUENCE</scope>
    <source>
        <strain evidence="8">MPI-SDFR-AT-0073</strain>
    </source>
</reference>
<gene>
    <name evidence="8" type="ORF">BKA67DRAFT_591155</name>
</gene>
<organism evidence="8 9">
    <name type="scientific">Truncatella angustata</name>
    <dbReference type="NCBI Taxonomy" id="152316"/>
    <lineage>
        <taxon>Eukaryota</taxon>
        <taxon>Fungi</taxon>
        <taxon>Dikarya</taxon>
        <taxon>Ascomycota</taxon>
        <taxon>Pezizomycotina</taxon>
        <taxon>Sordariomycetes</taxon>
        <taxon>Xylariomycetidae</taxon>
        <taxon>Amphisphaeriales</taxon>
        <taxon>Sporocadaceae</taxon>
        <taxon>Truncatella</taxon>
    </lineage>
</organism>
<evidence type="ECO:0000256" key="2">
    <source>
        <dbReference type="ARBA" id="ARBA00022692"/>
    </source>
</evidence>
<protein>
    <submittedName>
        <fullName evidence="8">Vitamin b6 transporter bsu1</fullName>
    </submittedName>
</protein>